<reference evidence="2 3" key="1">
    <citation type="submission" date="2020-06" db="EMBL/GenBank/DDBJ databases">
        <title>Frischella cerana isolated from Apis cerana gut homogenate.</title>
        <authorList>
            <person name="Wolter L.A."/>
            <person name="Suenami S."/>
            <person name="Miyazaki R."/>
        </authorList>
    </citation>
    <scope>NUCLEOTIDE SEQUENCE [LARGE SCALE GENOMIC DNA]</scope>
    <source>
        <strain evidence="2 3">Ac13</strain>
    </source>
</reference>
<dbReference type="InterPro" id="IPR039013">
    <property type="entry name" value="YgiF"/>
</dbReference>
<comment type="caution">
    <text evidence="2">The sequence shown here is derived from an EMBL/GenBank/DDBJ whole genome shotgun (WGS) entry which is preliminary data.</text>
</comment>
<dbReference type="Proteomes" id="UP000651208">
    <property type="component" value="Unassembled WGS sequence"/>
</dbReference>
<sequence>MSNEIELKFEIEQATIKPISQFFESLMILQHDTYHLENTYYDTPDNYLKSHHSSIRVRGIQTHSQTKQYEITVKSSGHAIAGLHQRLEYNANLPNKTLDLSVLPQDILPKTVDLDSLAKQLQAQFTTNFTRRMWLVAFNQSKIEIALDCGSITIPNGHQIPIQEIELELKTGNSIDLITFALQISQFRIHLFSQSKAARGYRLLKRQSIGNMNTISLDHLQLKSALTKLLKFWQTNEEYALTNHDLIIYQYTLSQVNAHLTKILSSIEGVETKQELKRIFNQWSLQVLSIKDIGLFAYSEINNQLKLWLIRLLLTLSDQ</sequence>
<proteinExistence type="predicted"/>
<evidence type="ECO:0000259" key="1">
    <source>
        <dbReference type="PROSITE" id="PS51707"/>
    </source>
</evidence>
<dbReference type="RefSeq" id="WP_187755574.1">
    <property type="nucleotide sequence ID" value="NZ_JABURY010000016.1"/>
</dbReference>
<accession>A0ABR7QY45</accession>
<name>A0ABR7QY45_9GAMM</name>
<dbReference type="Pfam" id="PF01928">
    <property type="entry name" value="CYTH"/>
    <property type="match status" value="1"/>
</dbReference>
<feature type="domain" description="CYTH" evidence="1">
    <location>
        <begin position="2"/>
        <end position="207"/>
    </location>
</feature>
<gene>
    <name evidence="2" type="ORF">FcAc13_07405</name>
</gene>
<evidence type="ECO:0000313" key="3">
    <source>
        <dbReference type="Proteomes" id="UP000651208"/>
    </source>
</evidence>
<dbReference type="InterPro" id="IPR033469">
    <property type="entry name" value="CYTH-like_dom_sf"/>
</dbReference>
<dbReference type="PANTHER" id="PTHR39569">
    <property type="entry name" value="INORGANIC TRIPHOSPHATASE"/>
    <property type="match status" value="1"/>
</dbReference>
<dbReference type="EMBL" id="JABURY010000016">
    <property type="protein sequence ID" value="MBC9131134.1"/>
    <property type="molecule type" value="Genomic_DNA"/>
</dbReference>
<keyword evidence="3" id="KW-1185">Reference proteome</keyword>
<evidence type="ECO:0000313" key="2">
    <source>
        <dbReference type="EMBL" id="MBC9131134.1"/>
    </source>
</evidence>
<dbReference type="Gene3D" id="2.40.320.10">
    <property type="entry name" value="Hypothetical Protein Pfu-838710-001"/>
    <property type="match status" value="1"/>
</dbReference>
<organism evidence="2 3">
    <name type="scientific">Frischella japonica</name>
    <dbReference type="NCBI Taxonomy" id="2741544"/>
    <lineage>
        <taxon>Bacteria</taxon>
        <taxon>Pseudomonadati</taxon>
        <taxon>Pseudomonadota</taxon>
        <taxon>Gammaproteobacteria</taxon>
        <taxon>Orbales</taxon>
        <taxon>Orbaceae</taxon>
        <taxon>Frischella</taxon>
    </lineage>
</organism>
<protein>
    <submittedName>
        <fullName evidence="2">CYTH domain-containing protein</fullName>
    </submittedName>
</protein>
<dbReference type="CDD" id="cd07756">
    <property type="entry name" value="CYTH-like_Pase_CHAD"/>
    <property type="match status" value="1"/>
</dbReference>
<dbReference type="InterPro" id="IPR023577">
    <property type="entry name" value="CYTH_domain"/>
</dbReference>
<dbReference type="SUPFAM" id="SSF55154">
    <property type="entry name" value="CYTH-like phosphatases"/>
    <property type="match status" value="1"/>
</dbReference>
<dbReference type="SMART" id="SM01118">
    <property type="entry name" value="CYTH"/>
    <property type="match status" value="1"/>
</dbReference>
<dbReference type="PANTHER" id="PTHR39569:SF1">
    <property type="entry name" value="INORGANIC TRIPHOSPHATASE"/>
    <property type="match status" value="1"/>
</dbReference>
<dbReference type="PROSITE" id="PS51707">
    <property type="entry name" value="CYTH"/>
    <property type="match status" value="1"/>
</dbReference>